<dbReference type="EMBL" id="QXDL01000059">
    <property type="protein sequence ID" value="RIH85394.1"/>
    <property type="molecule type" value="Genomic_DNA"/>
</dbReference>
<evidence type="ECO:0000313" key="1">
    <source>
        <dbReference type="EMBL" id="RIH85394.1"/>
    </source>
</evidence>
<evidence type="ECO:0000313" key="2">
    <source>
        <dbReference type="Proteomes" id="UP000265715"/>
    </source>
</evidence>
<accession>A0A399EKY4</accession>
<protein>
    <submittedName>
        <fullName evidence="1">Uncharacterized protein</fullName>
    </submittedName>
</protein>
<organism evidence="1 2">
    <name type="scientific">Calidithermus terrae</name>
    <dbReference type="NCBI Taxonomy" id="1408545"/>
    <lineage>
        <taxon>Bacteria</taxon>
        <taxon>Thermotogati</taxon>
        <taxon>Deinococcota</taxon>
        <taxon>Deinococci</taxon>
        <taxon>Thermales</taxon>
        <taxon>Thermaceae</taxon>
        <taxon>Calidithermus</taxon>
    </lineage>
</organism>
<dbReference type="AlphaFoldDB" id="A0A399EKY4"/>
<dbReference type="Proteomes" id="UP000265715">
    <property type="component" value="Unassembled WGS sequence"/>
</dbReference>
<comment type="caution">
    <text evidence="1">The sequence shown here is derived from an EMBL/GenBank/DDBJ whole genome shotgun (WGS) entry which is preliminary data.</text>
</comment>
<name>A0A399EKY4_9DEIN</name>
<gene>
    <name evidence="1" type="ORF">Mterra_01721</name>
</gene>
<sequence>MFDAHAQWHLAQTRHKQRLDEAERHRLLAQADLREPRPRSSAWRALVNRLGDRLIALGHGLKGEPWQAWGPR</sequence>
<dbReference type="RefSeq" id="WP_119314847.1">
    <property type="nucleotide sequence ID" value="NZ_QXDL01000059.1"/>
</dbReference>
<keyword evidence="2" id="KW-1185">Reference proteome</keyword>
<proteinExistence type="predicted"/>
<reference evidence="1 2" key="1">
    <citation type="submission" date="2018-08" db="EMBL/GenBank/DDBJ databases">
        <title>Meiothermus terrae DSM 26712 genome sequencing project.</title>
        <authorList>
            <person name="Da Costa M.S."/>
            <person name="Albuquerque L."/>
            <person name="Raposo P."/>
            <person name="Froufe H.J.C."/>
            <person name="Barroso C.S."/>
            <person name="Egas C."/>
        </authorList>
    </citation>
    <scope>NUCLEOTIDE SEQUENCE [LARGE SCALE GENOMIC DNA]</scope>
    <source>
        <strain evidence="1 2">DSM 26712</strain>
    </source>
</reference>